<evidence type="ECO:0000313" key="7">
    <source>
        <dbReference type="Proteomes" id="UP000198402"/>
    </source>
</evidence>
<accession>A0A1Z5H3D2</accession>
<sequence length="283" mass="31044">MMDDTQKTTLVSDALRALLYEVSVNPKPGLVDPVSSGPHPDMDVFTFIDSAVSLRQYFDRCATHGANFQGDNLHDLFLGIRPDGVVAEHTMFGATEGVNTHKGAIFSLGILVTADAYRVDHNEYSLQDIVKAMLKDLTVNDFKDLDDKSPESLTAGEKQYLKYGIKGIRGEAEAGFPTVMNVALPALRKHQGTKNQRLLDTLMTIVGSTVDTNLVKRAQTDSVVDWAHQQSQHYFALGGSRTVQGMAFLNELNAVFTERNLSLGGSADLLILTIFIGLREEII</sequence>
<dbReference type="NCBIfam" id="TIGR03125">
    <property type="entry name" value="citrate_citG"/>
    <property type="match status" value="1"/>
</dbReference>
<proteinExistence type="inferred from homology"/>
<evidence type="ECO:0000256" key="1">
    <source>
        <dbReference type="ARBA" id="ARBA00001210"/>
    </source>
</evidence>
<dbReference type="GO" id="GO:0051191">
    <property type="term" value="P:prosthetic group biosynthetic process"/>
    <property type="evidence" value="ECO:0007669"/>
    <property type="project" value="TreeGrafter"/>
</dbReference>
<dbReference type="InterPro" id="IPR002736">
    <property type="entry name" value="CitG"/>
</dbReference>
<reference evidence="6 7" key="1">
    <citation type="submission" date="2015-11" db="EMBL/GenBank/DDBJ databases">
        <title>Draft genome sequences of new species of the genus Lactobacillus isolated from orchardgrass silage.</title>
        <authorList>
            <person name="Tohno M."/>
            <person name="Tanizawa Y."/>
            <person name="Arita M."/>
        </authorList>
    </citation>
    <scope>NUCLEOTIDE SEQUENCE [LARGE SCALE GENOMIC DNA]</scope>
    <source>
        <strain evidence="6 7">IWT126</strain>
    </source>
</reference>
<dbReference type="STRING" id="1302250.GCA_001313225_00114"/>
<dbReference type="GO" id="GO:0046917">
    <property type="term" value="F:triphosphoribosyl-dephospho-CoA synthase activity"/>
    <property type="evidence" value="ECO:0007669"/>
    <property type="project" value="UniProtKB-UniRule"/>
</dbReference>
<dbReference type="OrthoDB" id="114886at2"/>
<gene>
    <name evidence="5 6" type="primary">citG</name>
    <name evidence="6" type="ORF">IWT126_00079</name>
</gene>
<dbReference type="EC" id="2.4.2.52" evidence="5"/>
<comment type="similarity">
    <text evidence="5">Belongs to the CitG/MdcB family.</text>
</comment>
<dbReference type="Proteomes" id="UP000198402">
    <property type="component" value="Unassembled WGS sequence"/>
</dbReference>
<organism evidence="6 7">
    <name type="scientific">Secundilactobacillus silagei JCM 19001</name>
    <dbReference type="NCBI Taxonomy" id="1302250"/>
    <lineage>
        <taxon>Bacteria</taxon>
        <taxon>Bacillati</taxon>
        <taxon>Bacillota</taxon>
        <taxon>Bacilli</taxon>
        <taxon>Lactobacillales</taxon>
        <taxon>Lactobacillaceae</taxon>
        <taxon>Secundilactobacillus</taxon>
    </lineage>
</organism>
<dbReference type="InterPro" id="IPR017551">
    <property type="entry name" value="TriPribosyl-deP-CoA_syn_CitG"/>
</dbReference>
<comment type="catalytic activity">
    <reaction evidence="1 5">
        <text>3'-dephospho-CoA + ATP = 2'-(5''-triphospho-alpha-D-ribosyl)-3'-dephospho-CoA + adenine</text>
        <dbReference type="Rhea" id="RHEA:15117"/>
        <dbReference type="ChEBI" id="CHEBI:16708"/>
        <dbReference type="ChEBI" id="CHEBI:30616"/>
        <dbReference type="ChEBI" id="CHEBI:57328"/>
        <dbReference type="ChEBI" id="CHEBI:61378"/>
        <dbReference type="EC" id="2.4.2.52"/>
    </reaction>
</comment>
<keyword evidence="3 5" id="KW-0547">Nucleotide-binding</keyword>
<keyword evidence="2 5" id="KW-0808">Transferase</keyword>
<evidence type="ECO:0000256" key="5">
    <source>
        <dbReference type="HAMAP-Rule" id="MF_00397"/>
    </source>
</evidence>
<dbReference type="Gene3D" id="1.10.4200.10">
    <property type="entry name" value="Triphosphoribosyl-dephospho-CoA protein"/>
    <property type="match status" value="2"/>
</dbReference>
<name>A0A1Z5H3D2_9LACO</name>
<evidence type="ECO:0000256" key="4">
    <source>
        <dbReference type="ARBA" id="ARBA00022840"/>
    </source>
</evidence>
<comment type="caution">
    <text evidence="6">The sequence shown here is derived from an EMBL/GenBank/DDBJ whole genome shotgun (WGS) entry which is preliminary data.</text>
</comment>
<keyword evidence="4 5" id="KW-0067">ATP-binding</keyword>
<dbReference type="RefSeq" id="WP_054653649.1">
    <property type="nucleotide sequence ID" value="NZ_BBFL01000001.1"/>
</dbReference>
<dbReference type="GO" id="GO:0005524">
    <property type="term" value="F:ATP binding"/>
    <property type="evidence" value="ECO:0007669"/>
    <property type="project" value="UniProtKB-KW"/>
</dbReference>
<dbReference type="EMBL" id="BCMG01000001">
    <property type="protein sequence ID" value="GAT17823.1"/>
    <property type="molecule type" value="Genomic_DNA"/>
</dbReference>
<evidence type="ECO:0000256" key="2">
    <source>
        <dbReference type="ARBA" id="ARBA00022679"/>
    </source>
</evidence>
<dbReference type="HAMAP" id="MF_00397">
    <property type="entry name" value="CitG"/>
    <property type="match status" value="1"/>
</dbReference>
<evidence type="ECO:0000256" key="3">
    <source>
        <dbReference type="ARBA" id="ARBA00022741"/>
    </source>
</evidence>
<protein>
    <recommendedName>
        <fullName evidence="5">Probable 2-(5''-triphosphoribosyl)-3'-dephosphocoenzyme-A synthase</fullName>
        <shortName evidence="5">2-(5''-triphosphoribosyl)-3'-dephospho-CoA synthase</shortName>
        <ecNumber evidence="5">2.4.2.52</ecNumber>
    </recommendedName>
</protein>
<dbReference type="AlphaFoldDB" id="A0A1Z5H3D2"/>
<dbReference type="PANTHER" id="PTHR30201">
    <property type="entry name" value="TRIPHOSPHORIBOSYL-DEPHOSPHO-COA SYNTHASE"/>
    <property type="match status" value="1"/>
</dbReference>
<dbReference type="PANTHER" id="PTHR30201:SF2">
    <property type="entry name" value="2-(5''-TRIPHOSPHORIBOSYL)-3'-DEPHOSPHOCOENZYME-A SYNTHASE"/>
    <property type="match status" value="1"/>
</dbReference>
<dbReference type="Pfam" id="PF01874">
    <property type="entry name" value="CitG"/>
    <property type="match status" value="1"/>
</dbReference>
<dbReference type="NCBIfam" id="NF002315">
    <property type="entry name" value="PRK01237.1"/>
    <property type="match status" value="1"/>
</dbReference>
<evidence type="ECO:0000313" key="6">
    <source>
        <dbReference type="EMBL" id="GAT17823.1"/>
    </source>
</evidence>
<keyword evidence="7" id="KW-1185">Reference proteome</keyword>